<protein>
    <recommendedName>
        <fullName evidence="4">Glutathione transferase</fullName>
    </recommendedName>
</protein>
<dbReference type="InterPro" id="IPR040079">
    <property type="entry name" value="Glutathione_S-Trfase"/>
</dbReference>
<evidence type="ECO:0000259" key="2">
    <source>
        <dbReference type="PROSITE" id="PS50405"/>
    </source>
</evidence>
<dbReference type="PANTHER" id="PTHR43968:SF6">
    <property type="entry name" value="GLUTATHIONE S-TRANSFERASE OMEGA"/>
    <property type="match status" value="1"/>
</dbReference>
<gene>
    <name evidence="3" type="ORF">CLEI1391_LOCUS18537</name>
</gene>
<organism evidence="3">
    <name type="scientific">Chlamydomonas leiostraca</name>
    <dbReference type="NCBI Taxonomy" id="1034604"/>
    <lineage>
        <taxon>Eukaryota</taxon>
        <taxon>Viridiplantae</taxon>
        <taxon>Chlorophyta</taxon>
        <taxon>core chlorophytes</taxon>
        <taxon>Chlorophyceae</taxon>
        <taxon>CS clade</taxon>
        <taxon>Chlamydomonadales</taxon>
        <taxon>Chlamydomonadaceae</taxon>
        <taxon>Chlamydomonas</taxon>
    </lineage>
</organism>
<evidence type="ECO:0000259" key="1">
    <source>
        <dbReference type="PROSITE" id="PS50404"/>
    </source>
</evidence>
<dbReference type="InterPro" id="IPR004045">
    <property type="entry name" value="Glutathione_S-Trfase_N"/>
</dbReference>
<dbReference type="SUPFAM" id="SSF47616">
    <property type="entry name" value="GST C-terminal domain-like"/>
    <property type="match status" value="1"/>
</dbReference>
<dbReference type="GO" id="GO:0005737">
    <property type="term" value="C:cytoplasm"/>
    <property type="evidence" value="ECO:0007669"/>
    <property type="project" value="TreeGrafter"/>
</dbReference>
<dbReference type="SUPFAM" id="SSF52833">
    <property type="entry name" value="Thioredoxin-like"/>
    <property type="match status" value="1"/>
</dbReference>
<dbReference type="EMBL" id="HBFB01033093">
    <property type="protein sequence ID" value="CAD8694354.1"/>
    <property type="molecule type" value="Transcribed_RNA"/>
</dbReference>
<dbReference type="AlphaFoldDB" id="A0A7S0S2J9"/>
<accession>A0A7S0S2J9</accession>
<reference evidence="3" key="1">
    <citation type="submission" date="2021-01" db="EMBL/GenBank/DDBJ databases">
        <authorList>
            <person name="Corre E."/>
            <person name="Pelletier E."/>
            <person name="Niang G."/>
            <person name="Scheremetjew M."/>
            <person name="Finn R."/>
            <person name="Kale V."/>
            <person name="Holt S."/>
            <person name="Cochrane G."/>
            <person name="Meng A."/>
            <person name="Brown T."/>
            <person name="Cohen L."/>
        </authorList>
    </citation>
    <scope>NUCLEOTIDE SEQUENCE</scope>
    <source>
        <strain evidence="3">SAG 11-49</strain>
    </source>
</reference>
<dbReference type="SFLD" id="SFLDS00019">
    <property type="entry name" value="Glutathione_Transferase_(cytos"/>
    <property type="match status" value="1"/>
</dbReference>
<dbReference type="InterPro" id="IPR010987">
    <property type="entry name" value="Glutathione-S-Trfase_C-like"/>
</dbReference>
<dbReference type="InterPro" id="IPR050983">
    <property type="entry name" value="GST_Omega/HSP26"/>
</dbReference>
<dbReference type="PROSITE" id="PS50405">
    <property type="entry name" value="GST_CTER"/>
    <property type="match status" value="1"/>
</dbReference>
<dbReference type="CDD" id="cd00299">
    <property type="entry name" value="GST_C_family"/>
    <property type="match status" value="1"/>
</dbReference>
<evidence type="ECO:0000313" key="3">
    <source>
        <dbReference type="EMBL" id="CAD8694354.1"/>
    </source>
</evidence>
<proteinExistence type="predicted"/>
<dbReference type="InterPro" id="IPR036282">
    <property type="entry name" value="Glutathione-S-Trfase_C_sf"/>
</dbReference>
<dbReference type="Gene3D" id="3.40.30.10">
    <property type="entry name" value="Glutaredoxin"/>
    <property type="match status" value="1"/>
</dbReference>
<dbReference type="Gene3D" id="1.20.1050.10">
    <property type="match status" value="1"/>
</dbReference>
<dbReference type="PANTHER" id="PTHR43968">
    <property type="match status" value="1"/>
</dbReference>
<dbReference type="PROSITE" id="PS50404">
    <property type="entry name" value="GST_NTER"/>
    <property type="match status" value="1"/>
</dbReference>
<sequence>MAGQAQEGLPRLQMFDDAHSLYCAKVRVALIAKGAAYESLEVPCGSTNSPQYLAQVPLGKLPALLVTEPGQPTVCLMESEVINEYLEERFPAPAESSGAAPVRLMPSDQVQRAQVRMVSRFHDLYFAPALAKLYPHVDPAKRDPAAVAAAVKELQARTEQLLALLPPRGPYACGSHLTLADCGYPAAFLYIDLIVPAVMSGQGMQWPERIKGWQAALGADPHVQAAMDVLKPGAYKWMRSKLGEDWQPPM</sequence>
<dbReference type="Pfam" id="PF13417">
    <property type="entry name" value="GST_N_3"/>
    <property type="match status" value="1"/>
</dbReference>
<dbReference type="InterPro" id="IPR036249">
    <property type="entry name" value="Thioredoxin-like_sf"/>
</dbReference>
<name>A0A7S0S2J9_9CHLO</name>
<evidence type="ECO:0008006" key="4">
    <source>
        <dbReference type="Google" id="ProtNLM"/>
    </source>
</evidence>
<feature type="domain" description="GST N-terminal" evidence="1">
    <location>
        <begin position="10"/>
        <end position="94"/>
    </location>
</feature>
<feature type="domain" description="GST C-terminal" evidence="2">
    <location>
        <begin position="108"/>
        <end position="242"/>
    </location>
</feature>